<keyword evidence="4" id="KW-0067">ATP-binding</keyword>
<dbReference type="SUPFAM" id="SSF52540">
    <property type="entry name" value="P-loop containing nucleoside triphosphate hydrolases"/>
    <property type="match status" value="1"/>
</dbReference>
<dbReference type="GO" id="GO:0043138">
    <property type="term" value="F:3'-5' DNA helicase activity"/>
    <property type="evidence" value="ECO:0007669"/>
    <property type="project" value="TreeGrafter"/>
</dbReference>
<reference evidence="11" key="1">
    <citation type="submission" date="2016-01" db="EMBL/GenBank/DDBJ databases">
        <title>Draft genome of Chromobacterium sp. F49.</title>
        <authorList>
            <person name="Hong K.W."/>
        </authorList>
    </citation>
    <scope>NUCLEOTIDE SEQUENCE [LARGE SCALE GENOMIC DNA]</scope>
    <source>
        <strain evidence="11">P7IIIA</strain>
    </source>
</reference>
<dbReference type="Gene3D" id="3.40.50.300">
    <property type="entry name" value="P-loop containing nucleotide triphosphate hydrolases"/>
    <property type="match status" value="2"/>
</dbReference>
<dbReference type="InterPro" id="IPR027417">
    <property type="entry name" value="P-loop_NTPase"/>
</dbReference>
<keyword evidence="5" id="KW-0238">DNA-binding</keyword>
<feature type="domain" description="Helicase ATP-binding" evidence="8">
    <location>
        <begin position="24"/>
        <end position="191"/>
    </location>
</feature>
<name>A0A163R6V0_9BACL</name>
<dbReference type="GO" id="GO:0005737">
    <property type="term" value="C:cytoplasm"/>
    <property type="evidence" value="ECO:0007669"/>
    <property type="project" value="TreeGrafter"/>
</dbReference>
<dbReference type="GO" id="GO:0009378">
    <property type="term" value="F:four-way junction helicase activity"/>
    <property type="evidence" value="ECO:0007669"/>
    <property type="project" value="TreeGrafter"/>
</dbReference>
<dbReference type="GO" id="GO:0043590">
    <property type="term" value="C:bacterial nucleoid"/>
    <property type="evidence" value="ECO:0007669"/>
    <property type="project" value="TreeGrafter"/>
</dbReference>
<organism evidence="10 11">
    <name type="scientific">Fictibacillus phosphorivorans</name>
    <dbReference type="NCBI Taxonomy" id="1221500"/>
    <lineage>
        <taxon>Bacteria</taxon>
        <taxon>Bacillati</taxon>
        <taxon>Bacillota</taxon>
        <taxon>Bacilli</taxon>
        <taxon>Bacillales</taxon>
        <taxon>Fictibacillaceae</taxon>
        <taxon>Fictibacillus</taxon>
    </lineage>
</organism>
<proteinExistence type="predicted"/>
<evidence type="ECO:0000259" key="9">
    <source>
        <dbReference type="PROSITE" id="PS51194"/>
    </source>
</evidence>
<evidence type="ECO:0000256" key="4">
    <source>
        <dbReference type="ARBA" id="ARBA00022840"/>
    </source>
</evidence>
<dbReference type="PANTHER" id="PTHR13710">
    <property type="entry name" value="DNA HELICASE RECQ FAMILY MEMBER"/>
    <property type="match status" value="1"/>
</dbReference>
<keyword evidence="1" id="KW-0547">Nucleotide-binding</keyword>
<dbReference type="PROSITE" id="PS51192">
    <property type="entry name" value="HELICASE_ATP_BIND_1"/>
    <property type="match status" value="1"/>
</dbReference>
<dbReference type="CDD" id="cd17920">
    <property type="entry name" value="DEXHc_RecQ"/>
    <property type="match status" value="1"/>
</dbReference>
<dbReference type="AlphaFoldDB" id="A0A163R6V0"/>
<dbReference type="Pfam" id="PF00270">
    <property type="entry name" value="DEAD"/>
    <property type="match status" value="1"/>
</dbReference>
<dbReference type="NCBIfam" id="TIGR00614">
    <property type="entry name" value="recQ_fam"/>
    <property type="match status" value="1"/>
</dbReference>
<accession>A0A163R6V0</accession>
<dbReference type="OrthoDB" id="9763310at2"/>
<dbReference type="GO" id="GO:0006281">
    <property type="term" value="P:DNA repair"/>
    <property type="evidence" value="ECO:0007669"/>
    <property type="project" value="TreeGrafter"/>
</dbReference>
<protein>
    <recommendedName>
        <fullName evidence="6">ATP-dependent DNA helicase RecQ</fullName>
    </recommendedName>
    <alternativeName>
        <fullName evidence="7">DNA 3'-5' helicase RecQ</fullName>
    </alternativeName>
</protein>
<keyword evidence="11" id="KW-1185">Reference proteome</keyword>
<dbReference type="Pfam" id="PF16124">
    <property type="entry name" value="RecQ_Zn_bind"/>
    <property type="match status" value="1"/>
</dbReference>
<dbReference type="Proteomes" id="UP000076567">
    <property type="component" value="Unassembled WGS sequence"/>
</dbReference>
<dbReference type="GO" id="GO:0030894">
    <property type="term" value="C:replisome"/>
    <property type="evidence" value="ECO:0007669"/>
    <property type="project" value="TreeGrafter"/>
</dbReference>
<evidence type="ECO:0000256" key="5">
    <source>
        <dbReference type="ARBA" id="ARBA00023125"/>
    </source>
</evidence>
<dbReference type="InterPro" id="IPR004589">
    <property type="entry name" value="DNA_helicase_ATP-dep_RecQ"/>
</dbReference>
<evidence type="ECO:0000256" key="3">
    <source>
        <dbReference type="ARBA" id="ARBA00022806"/>
    </source>
</evidence>
<evidence type="ECO:0000259" key="8">
    <source>
        <dbReference type="PROSITE" id="PS51192"/>
    </source>
</evidence>
<dbReference type="Pfam" id="PF00271">
    <property type="entry name" value="Helicase_C"/>
    <property type="match status" value="1"/>
</dbReference>
<dbReference type="InterPro" id="IPR011545">
    <property type="entry name" value="DEAD/DEAH_box_helicase_dom"/>
</dbReference>
<keyword evidence="2" id="KW-0378">Hydrolase</keyword>
<dbReference type="GO" id="GO:0006310">
    <property type="term" value="P:DNA recombination"/>
    <property type="evidence" value="ECO:0007669"/>
    <property type="project" value="InterPro"/>
</dbReference>
<dbReference type="InterPro" id="IPR002464">
    <property type="entry name" value="DNA/RNA_helicase_DEAH_CS"/>
</dbReference>
<dbReference type="GO" id="GO:0016787">
    <property type="term" value="F:hydrolase activity"/>
    <property type="evidence" value="ECO:0007669"/>
    <property type="project" value="UniProtKB-KW"/>
</dbReference>
<evidence type="ECO:0000256" key="1">
    <source>
        <dbReference type="ARBA" id="ARBA00022741"/>
    </source>
</evidence>
<evidence type="ECO:0000313" key="10">
    <source>
        <dbReference type="EMBL" id="KZE66279.1"/>
    </source>
</evidence>
<feature type="domain" description="Helicase C-terminal" evidence="9">
    <location>
        <begin position="215"/>
        <end position="377"/>
    </location>
</feature>
<evidence type="ECO:0000256" key="7">
    <source>
        <dbReference type="ARBA" id="ARBA00044550"/>
    </source>
</evidence>
<dbReference type="SMART" id="SM00487">
    <property type="entry name" value="DEXDc"/>
    <property type="match status" value="1"/>
</dbReference>
<dbReference type="PROSITE" id="PS00690">
    <property type="entry name" value="DEAH_ATP_HELICASE"/>
    <property type="match status" value="1"/>
</dbReference>
<comment type="caution">
    <text evidence="10">The sequence shown here is derived from an EMBL/GenBank/DDBJ whole genome shotgun (WGS) entry which is preliminary data.</text>
</comment>
<dbReference type="InterPro" id="IPR014001">
    <property type="entry name" value="Helicase_ATP-bd"/>
</dbReference>
<dbReference type="InterPro" id="IPR032284">
    <property type="entry name" value="RecQ_Zn-bd"/>
</dbReference>
<evidence type="ECO:0000313" key="11">
    <source>
        <dbReference type="Proteomes" id="UP000076567"/>
    </source>
</evidence>
<dbReference type="InterPro" id="IPR001650">
    <property type="entry name" value="Helicase_C-like"/>
</dbReference>
<evidence type="ECO:0000256" key="6">
    <source>
        <dbReference type="ARBA" id="ARBA00044535"/>
    </source>
</evidence>
<dbReference type="GO" id="GO:0003677">
    <property type="term" value="F:DNA binding"/>
    <property type="evidence" value="ECO:0007669"/>
    <property type="project" value="UniProtKB-KW"/>
</dbReference>
<dbReference type="GO" id="GO:0005524">
    <property type="term" value="F:ATP binding"/>
    <property type="evidence" value="ECO:0007669"/>
    <property type="project" value="UniProtKB-KW"/>
</dbReference>
<dbReference type="PROSITE" id="PS51194">
    <property type="entry name" value="HELICASE_CTER"/>
    <property type="match status" value="1"/>
</dbReference>
<dbReference type="EMBL" id="LRFC01000023">
    <property type="protein sequence ID" value="KZE66279.1"/>
    <property type="molecule type" value="Genomic_DNA"/>
</dbReference>
<keyword evidence="3" id="KW-0347">Helicase</keyword>
<sequence length="501" mass="58001">MQLEAALKQLYDFSEFRTGQREIISDLLKGHDVLGMLPTGTGKTLIYQMAAHLLKGRALVVSPLVSLMQDQVDQFKQAGFKRTVALNSFLTHDEKQAILKQIKDYQFVFVSPEIIQNPFIRSILLSVEWSLFVVDEAHCISQWGHEFRPFYLDLAGMKKEMGKPLCLALTATATPKVRTDILHHLDMNDAKIHVHSINRPNISIFVEYFEEYEQKFERAMKLVEKLKGPGIIYTNTRNAAEQLVMLLQEHGVNDVAYYHGGMDPDERLLVQKQFLQSQLNLIACTNAFGMGINKADIRFVIHFHTPSSIEGYIQEIGRAGRDSKQSVAILLYHPADLEIPFHFIDHELPDAAQIDYLFSDHMQKDHHTFSEKLQLAGLSETGYRFMEYHLNKNGLLNKSGISVDEKTAFKLRLKQKIEQRKAEKIKSLRMIETWVTDIDCKRKGLLNYFGENEFEQTDFCCSNCEAEISFFYGSHDQRNTFYEHWEEELKRLFRQEVYKQA</sequence>
<dbReference type="RefSeq" id="WP_066241946.1">
    <property type="nucleotide sequence ID" value="NZ_LRFC01000023.1"/>
</dbReference>
<dbReference type="SMART" id="SM00490">
    <property type="entry name" value="HELICc"/>
    <property type="match status" value="1"/>
</dbReference>
<evidence type="ECO:0000256" key="2">
    <source>
        <dbReference type="ARBA" id="ARBA00022801"/>
    </source>
</evidence>
<dbReference type="PANTHER" id="PTHR13710:SF84">
    <property type="entry name" value="ATP-DEPENDENT DNA HELICASE RECS-RELATED"/>
    <property type="match status" value="1"/>
</dbReference>
<gene>
    <name evidence="10" type="ORF">AWM68_07880</name>
</gene>